<organism evidence="2">
    <name type="scientific">Rhizophora mucronata</name>
    <name type="common">Asiatic mangrove</name>
    <dbReference type="NCBI Taxonomy" id="61149"/>
    <lineage>
        <taxon>Eukaryota</taxon>
        <taxon>Viridiplantae</taxon>
        <taxon>Streptophyta</taxon>
        <taxon>Embryophyta</taxon>
        <taxon>Tracheophyta</taxon>
        <taxon>Spermatophyta</taxon>
        <taxon>Magnoliopsida</taxon>
        <taxon>eudicotyledons</taxon>
        <taxon>Gunneridae</taxon>
        <taxon>Pentapetalae</taxon>
        <taxon>rosids</taxon>
        <taxon>fabids</taxon>
        <taxon>Malpighiales</taxon>
        <taxon>Rhizophoraceae</taxon>
        <taxon>Rhizophora</taxon>
    </lineage>
</organism>
<accession>A0A2P2NTT0</accession>
<reference evidence="2" key="1">
    <citation type="submission" date="2018-02" db="EMBL/GenBank/DDBJ databases">
        <title>Rhizophora mucronata_Transcriptome.</title>
        <authorList>
            <person name="Meera S.P."/>
            <person name="Sreeshan A."/>
            <person name="Augustine A."/>
        </authorList>
    </citation>
    <scope>NUCLEOTIDE SEQUENCE</scope>
    <source>
        <tissue evidence="2">Leaf</tissue>
    </source>
</reference>
<dbReference type="EMBL" id="GGEC01065349">
    <property type="protein sequence ID" value="MBX45833.1"/>
    <property type="molecule type" value="Transcribed_RNA"/>
</dbReference>
<evidence type="ECO:0000313" key="2">
    <source>
        <dbReference type="EMBL" id="MBX45833.1"/>
    </source>
</evidence>
<feature type="region of interest" description="Disordered" evidence="1">
    <location>
        <begin position="1"/>
        <end position="39"/>
    </location>
</feature>
<protein>
    <submittedName>
        <fullName evidence="2">Uncharacterized protein</fullName>
    </submittedName>
</protein>
<evidence type="ECO:0000256" key="1">
    <source>
        <dbReference type="SAM" id="MobiDB-lite"/>
    </source>
</evidence>
<feature type="compositionally biased region" description="Basic and acidic residues" evidence="1">
    <location>
        <begin position="12"/>
        <end position="27"/>
    </location>
</feature>
<dbReference type="AlphaFoldDB" id="A0A2P2NTT0"/>
<sequence length="39" mass="4381">MHESTIRGFGRGKVDKQQEGYVPDHRPLGCLIPTQLSTK</sequence>
<name>A0A2P2NTT0_RHIMU</name>
<proteinExistence type="predicted"/>